<proteinExistence type="inferred from homology"/>
<dbReference type="InterPro" id="IPR017853">
    <property type="entry name" value="GH"/>
</dbReference>
<dbReference type="InterPro" id="IPR000322">
    <property type="entry name" value="Glyco_hydro_31_TIM"/>
</dbReference>
<keyword evidence="4" id="KW-0326">Glycosidase</keyword>
<dbReference type="EC" id="3.2.1.20" evidence="3"/>
<organism evidence="6 7">
    <name type="scientific">Cryomyces antarcticus</name>
    <dbReference type="NCBI Taxonomy" id="329879"/>
    <lineage>
        <taxon>Eukaryota</taxon>
        <taxon>Fungi</taxon>
        <taxon>Dikarya</taxon>
        <taxon>Ascomycota</taxon>
        <taxon>Pezizomycotina</taxon>
        <taxon>Dothideomycetes</taxon>
        <taxon>Dothideomycetes incertae sedis</taxon>
        <taxon>Cryomyces</taxon>
    </lineage>
</organism>
<dbReference type="EMBL" id="JAVRRA010010832">
    <property type="protein sequence ID" value="KAK5241097.1"/>
    <property type="molecule type" value="Genomic_DNA"/>
</dbReference>
<protein>
    <recommendedName>
        <fullName evidence="3">alpha-glucosidase</fullName>
        <ecNumber evidence="3">3.2.1.20</ecNumber>
    </recommendedName>
</protein>
<reference evidence="6 7" key="1">
    <citation type="submission" date="2023-08" db="EMBL/GenBank/DDBJ databases">
        <title>Black Yeasts Isolated from many extreme environments.</title>
        <authorList>
            <person name="Coleine C."/>
            <person name="Stajich J.E."/>
            <person name="Selbmann L."/>
        </authorList>
    </citation>
    <scope>NUCLEOTIDE SEQUENCE [LARGE SCALE GENOMIC DNA]</scope>
    <source>
        <strain evidence="6 7">CCFEE 536</strain>
    </source>
</reference>
<evidence type="ECO:0000256" key="2">
    <source>
        <dbReference type="ARBA" id="ARBA00007806"/>
    </source>
</evidence>
<dbReference type="Proteomes" id="UP001357485">
    <property type="component" value="Unassembled WGS sequence"/>
</dbReference>
<comment type="similarity">
    <text evidence="2 4">Belongs to the glycosyl hydrolase 31 family.</text>
</comment>
<evidence type="ECO:0000256" key="4">
    <source>
        <dbReference type="RuleBase" id="RU361185"/>
    </source>
</evidence>
<dbReference type="PANTHER" id="PTHR22762:SF165">
    <property type="entry name" value="PUTATIVE (AFU_ORTHOLOGUE AFUA_1G06560)-RELATED"/>
    <property type="match status" value="1"/>
</dbReference>
<evidence type="ECO:0000256" key="1">
    <source>
        <dbReference type="ARBA" id="ARBA00001657"/>
    </source>
</evidence>
<evidence type="ECO:0000256" key="3">
    <source>
        <dbReference type="ARBA" id="ARBA00012741"/>
    </source>
</evidence>
<keyword evidence="7" id="KW-1185">Reference proteome</keyword>
<comment type="catalytic activity">
    <reaction evidence="1">
        <text>Hydrolysis of terminal, non-reducing (1-&gt;4)-linked alpha-D-glucose residues with release of alpha-D-glucose.</text>
        <dbReference type="EC" id="3.2.1.20"/>
    </reaction>
</comment>
<sequence length="194" mass="21669">MAKCSYDALVALEPARRPFVLTRSATAGTMRYAASSWSGDNVTSWQGMKGANALSLNAGMSLLQIYGHDIGGFEGPQPSPELLVRWVQLGIFSPRFAINCYKTSPADNSVGDVIEPWMYPEVTHIIRAAIKRRYELLPYIYSLALESHLTASPAQRWVGWGYEDDPNVWEDTLLRGEEQYWFGDNLLIGGVYEA</sequence>
<comment type="caution">
    <text evidence="6">The sequence shown here is derived from an EMBL/GenBank/DDBJ whole genome shotgun (WGS) entry which is preliminary data.</text>
</comment>
<dbReference type="Pfam" id="PF01055">
    <property type="entry name" value="Glyco_hydro_31_2nd"/>
    <property type="match status" value="1"/>
</dbReference>
<evidence type="ECO:0000313" key="6">
    <source>
        <dbReference type="EMBL" id="KAK5241097.1"/>
    </source>
</evidence>
<dbReference type="PANTHER" id="PTHR22762">
    <property type="entry name" value="ALPHA-GLUCOSIDASE"/>
    <property type="match status" value="1"/>
</dbReference>
<name>A0ABR0LUQ2_9PEZI</name>
<dbReference type="Gene3D" id="3.20.20.80">
    <property type="entry name" value="Glycosidases"/>
    <property type="match status" value="1"/>
</dbReference>
<evidence type="ECO:0000313" key="7">
    <source>
        <dbReference type="Proteomes" id="UP001357485"/>
    </source>
</evidence>
<keyword evidence="4" id="KW-0378">Hydrolase</keyword>
<feature type="domain" description="Glycoside hydrolase family 31 TIM barrel" evidence="5">
    <location>
        <begin position="1"/>
        <end position="143"/>
    </location>
</feature>
<evidence type="ECO:0000259" key="5">
    <source>
        <dbReference type="Pfam" id="PF01055"/>
    </source>
</evidence>
<gene>
    <name evidence="6" type="ORF">LTR16_009769</name>
</gene>
<accession>A0ABR0LUQ2</accession>
<feature type="non-terminal residue" evidence="6">
    <location>
        <position position="194"/>
    </location>
</feature>
<dbReference type="SUPFAM" id="SSF51445">
    <property type="entry name" value="(Trans)glycosidases"/>
    <property type="match status" value="1"/>
</dbReference>